<dbReference type="InterPro" id="IPR036412">
    <property type="entry name" value="HAD-like_sf"/>
</dbReference>
<name>A0AAN8VFV7_9MAGN</name>
<protein>
    <submittedName>
        <fullName evidence="3">FCP1 homology domain</fullName>
    </submittedName>
</protein>
<gene>
    <name evidence="3" type="ORF">RJ641_002363</name>
</gene>
<dbReference type="InterPro" id="IPR050365">
    <property type="entry name" value="TIM50"/>
</dbReference>
<keyword evidence="4" id="KW-1185">Reference proteome</keyword>
<dbReference type="Gene3D" id="3.40.50.1000">
    <property type="entry name" value="HAD superfamily/HAD-like"/>
    <property type="match status" value="1"/>
</dbReference>
<dbReference type="PROSITE" id="PS50969">
    <property type="entry name" value="FCP1"/>
    <property type="match status" value="1"/>
</dbReference>
<dbReference type="NCBIfam" id="TIGR02251">
    <property type="entry name" value="HIF-SF_euk"/>
    <property type="match status" value="1"/>
</dbReference>
<dbReference type="SMART" id="SM00577">
    <property type="entry name" value="CPDc"/>
    <property type="match status" value="1"/>
</dbReference>
<dbReference type="GO" id="GO:0016791">
    <property type="term" value="F:phosphatase activity"/>
    <property type="evidence" value="ECO:0007669"/>
    <property type="project" value="InterPro"/>
</dbReference>
<dbReference type="FunFam" id="3.40.50.1000:FF:000093">
    <property type="entry name" value="NLI interacting factor-like phosphatase family protein"/>
    <property type="match status" value="1"/>
</dbReference>
<dbReference type="CDD" id="cd07521">
    <property type="entry name" value="HAD_FCP1-like"/>
    <property type="match status" value="1"/>
</dbReference>
<evidence type="ECO:0000259" key="2">
    <source>
        <dbReference type="PROSITE" id="PS50969"/>
    </source>
</evidence>
<dbReference type="Proteomes" id="UP001370490">
    <property type="component" value="Unassembled WGS sequence"/>
</dbReference>
<dbReference type="SUPFAM" id="SSF56784">
    <property type="entry name" value="HAD-like"/>
    <property type="match status" value="1"/>
</dbReference>
<reference evidence="3 4" key="1">
    <citation type="submission" date="2023-12" db="EMBL/GenBank/DDBJ databases">
        <title>A high-quality genome assembly for Dillenia turbinata (Dilleniales).</title>
        <authorList>
            <person name="Chanderbali A."/>
        </authorList>
    </citation>
    <scope>NUCLEOTIDE SEQUENCE [LARGE SCALE GENOMIC DNA]</scope>
    <source>
        <strain evidence="3">LSX21</strain>
        <tissue evidence="3">Leaf</tissue>
    </source>
</reference>
<dbReference type="InterPro" id="IPR011948">
    <property type="entry name" value="Dullard_phosphatase"/>
</dbReference>
<evidence type="ECO:0000313" key="3">
    <source>
        <dbReference type="EMBL" id="KAK6932739.1"/>
    </source>
</evidence>
<dbReference type="Pfam" id="PF03031">
    <property type="entry name" value="NIF"/>
    <property type="match status" value="1"/>
</dbReference>
<dbReference type="PANTHER" id="PTHR12210">
    <property type="entry name" value="DULLARD PROTEIN PHOSPHATASE"/>
    <property type="match status" value="1"/>
</dbReference>
<accession>A0AAN8VFV7</accession>
<organism evidence="3 4">
    <name type="scientific">Dillenia turbinata</name>
    <dbReference type="NCBI Taxonomy" id="194707"/>
    <lineage>
        <taxon>Eukaryota</taxon>
        <taxon>Viridiplantae</taxon>
        <taxon>Streptophyta</taxon>
        <taxon>Embryophyta</taxon>
        <taxon>Tracheophyta</taxon>
        <taxon>Spermatophyta</taxon>
        <taxon>Magnoliopsida</taxon>
        <taxon>eudicotyledons</taxon>
        <taxon>Gunneridae</taxon>
        <taxon>Pentapetalae</taxon>
        <taxon>Dilleniales</taxon>
        <taxon>Dilleniaceae</taxon>
        <taxon>Dillenia</taxon>
    </lineage>
</organism>
<comment type="caution">
    <text evidence="3">The sequence shown here is derived from an EMBL/GenBank/DDBJ whole genome shotgun (WGS) entry which is preliminary data.</text>
</comment>
<feature type="compositionally biased region" description="Basic residues" evidence="1">
    <location>
        <begin position="1"/>
        <end position="10"/>
    </location>
</feature>
<evidence type="ECO:0000256" key="1">
    <source>
        <dbReference type="SAM" id="MobiDB-lite"/>
    </source>
</evidence>
<sequence>MVSKITRKTPTKTIKDCRSRRRKKSPVKNTVSAASSVVLASINKSFRCAHAKLTKIFSRSARITTPNRRKGYKVLKKCLQEDLCKALCFENPLLPPLQFPAKRTIFLDLDETLIHSKTDPPPEKFDFIVTPKINGEIMTFYVLKRPGVDEFLEKLRQKFEIIVFTAGLREYASLILDQLDEKSLISHRLYRDSCREIEGRFVKDLGNLGRDLKSLVIVDDNPNAYSFQRQNAIPIRPFIDDLEDCELRKLMGFLEGCDEFDDMRDHAKQFVSLSQDGDEFQNVPT</sequence>
<dbReference type="InterPro" id="IPR023214">
    <property type="entry name" value="HAD_sf"/>
</dbReference>
<feature type="domain" description="FCP1 homology" evidence="2">
    <location>
        <begin position="98"/>
        <end position="257"/>
    </location>
</feature>
<dbReference type="AlphaFoldDB" id="A0AAN8VFV7"/>
<dbReference type="EMBL" id="JBAMMX010000010">
    <property type="protein sequence ID" value="KAK6932739.1"/>
    <property type="molecule type" value="Genomic_DNA"/>
</dbReference>
<dbReference type="InterPro" id="IPR004274">
    <property type="entry name" value="FCP1_dom"/>
</dbReference>
<feature type="region of interest" description="Disordered" evidence="1">
    <location>
        <begin position="1"/>
        <end position="28"/>
    </location>
</feature>
<proteinExistence type="predicted"/>
<evidence type="ECO:0000313" key="4">
    <source>
        <dbReference type="Proteomes" id="UP001370490"/>
    </source>
</evidence>